<organism evidence="6 7">
    <name type="scientific">Agrobacterium arsenijevicii</name>
    <dbReference type="NCBI Taxonomy" id="1585697"/>
    <lineage>
        <taxon>Bacteria</taxon>
        <taxon>Pseudomonadati</taxon>
        <taxon>Pseudomonadota</taxon>
        <taxon>Alphaproteobacteria</taxon>
        <taxon>Hyphomicrobiales</taxon>
        <taxon>Rhizobiaceae</taxon>
        <taxon>Rhizobium/Agrobacterium group</taxon>
        <taxon>Agrobacterium</taxon>
    </lineage>
</organism>
<keyword evidence="2 6" id="KW-0032">Aminotransferase</keyword>
<dbReference type="GO" id="GO:0008483">
    <property type="term" value="F:transaminase activity"/>
    <property type="evidence" value="ECO:0007669"/>
    <property type="project" value="UniProtKB-KW"/>
</dbReference>
<evidence type="ECO:0000313" key="6">
    <source>
        <dbReference type="EMBL" id="KJF72733.1"/>
    </source>
</evidence>
<dbReference type="InterPro" id="IPR049704">
    <property type="entry name" value="Aminotrans_3_PPA_site"/>
</dbReference>
<name>A0ABR5D6P1_9HYPH</name>
<accession>A0ABR5D6P1</accession>
<comment type="caution">
    <text evidence="6">The sequence shown here is derived from an EMBL/GenBank/DDBJ whole genome shotgun (WGS) entry which is preliminary data.</text>
</comment>
<dbReference type="InterPro" id="IPR015424">
    <property type="entry name" value="PyrdxlP-dep_Trfase"/>
</dbReference>
<evidence type="ECO:0000256" key="3">
    <source>
        <dbReference type="ARBA" id="ARBA00022679"/>
    </source>
</evidence>
<proteinExistence type="inferred from homology"/>
<keyword evidence="7" id="KW-1185">Reference proteome</keyword>
<dbReference type="PANTHER" id="PTHR42684:SF3">
    <property type="entry name" value="ADENOSYLMETHIONINE-8-AMINO-7-OXONONANOATE AMINOTRANSFERASE"/>
    <property type="match status" value="1"/>
</dbReference>
<dbReference type="CDD" id="cd00610">
    <property type="entry name" value="OAT_like"/>
    <property type="match status" value="1"/>
</dbReference>
<protein>
    <submittedName>
        <fullName evidence="6">Aminotransferase</fullName>
    </submittedName>
</protein>
<dbReference type="PIRSF" id="PIRSF000521">
    <property type="entry name" value="Transaminase_4ab_Lys_Orn"/>
    <property type="match status" value="1"/>
</dbReference>
<dbReference type="Pfam" id="PF00202">
    <property type="entry name" value="Aminotran_3"/>
    <property type="match status" value="1"/>
</dbReference>
<keyword evidence="3" id="KW-0808">Transferase</keyword>
<dbReference type="InterPro" id="IPR015421">
    <property type="entry name" value="PyrdxlP-dep_Trfase_major"/>
</dbReference>
<dbReference type="NCBIfam" id="NF005682">
    <property type="entry name" value="PRK07480.1"/>
    <property type="match status" value="1"/>
</dbReference>
<dbReference type="InterPro" id="IPR005814">
    <property type="entry name" value="Aminotrans_3"/>
</dbReference>
<dbReference type="Gene3D" id="3.90.1150.10">
    <property type="entry name" value="Aspartate Aminotransferase, domain 1"/>
    <property type="match status" value="1"/>
</dbReference>
<dbReference type="Proteomes" id="UP000032564">
    <property type="component" value="Unassembled WGS sequence"/>
</dbReference>
<gene>
    <name evidence="6" type="ORF">RP75_14255</name>
</gene>
<dbReference type="PROSITE" id="PS00600">
    <property type="entry name" value="AA_TRANSFER_CLASS_3"/>
    <property type="match status" value="1"/>
</dbReference>
<evidence type="ECO:0000256" key="5">
    <source>
        <dbReference type="RuleBase" id="RU003560"/>
    </source>
</evidence>
<dbReference type="InterPro" id="IPR015422">
    <property type="entry name" value="PyrdxlP-dep_Trfase_small"/>
</dbReference>
<comment type="cofactor">
    <cofactor evidence="1">
        <name>pyridoxal 5'-phosphate</name>
        <dbReference type="ChEBI" id="CHEBI:597326"/>
    </cofactor>
</comment>
<evidence type="ECO:0000256" key="1">
    <source>
        <dbReference type="ARBA" id="ARBA00001933"/>
    </source>
</evidence>
<evidence type="ECO:0000313" key="7">
    <source>
        <dbReference type="Proteomes" id="UP000032564"/>
    </source>
</evidence>
<evidence type="ECO:0000256" key="4">
    <source>
        <dbReference type="ARBA" id="ARBA00022898"/>
    </source>
</evidence>
<dbReference type="EMBL" id="JWIT01000008">
    <property type="protein sequence ID" value="KJF72733.1"/>
    <property type="molecule type" value="Genomic_DNA"/>
</dbReference>
<reference evidence="6 7" key="1">
    <citation type="submission" date="2014-12" db="EMBL/GenBank/DDBJ databases">
        <authorList>
            <person name="Kuzmanovic N."/>
            <person name="Pulawska J."/>
            <person name="Obradovic A."/>
        </authorList>
    </citation>
    <scope>NUCLEOTIDE SEQUENCE [LARGE SCALE GENOMIC DNA]</scope>
    <source>
        <strain evidence="6 7">KFB 330</strain>
    </source>
</reference>
<comment type="similarity">
    <text evidence="5">Belongs to the class-III pyridoxal-phosphate-dependent aminotransferase family.</text>
</comment>
<dbReference type="PANTHER" id="PTHR42684">
    <property type="entry name" value="ADENOSYLMETHIONINE-8-AMINO-7-OXONONANOATE AMINOTRANSFERASE"/>
    <property type="match status" value="1"/>
</dbReference>
<dbReference type="RefSeq" id="WP_045019489.1">
    <property type="nucleotide sequence ID" value="NZ_CP166105.1"/>
</dbReference>
<evidence type="ECO:0000256" key="2">
    <source>
        <dbReference type="ARBA" id="ARBA00022576"/>
    </source>
</evidence>
<dbReference type="SUPFAM" id="SSF53383">
    <property type="entry name" value="PLP-dependent transferases"/>
    <property type="match status" value="1"/>
</dbReference>
<dbReference type="NCBIfam" id="NF004767">
    <property type="entry name" value="PRK06105.1"/>
    <property type="match status" value="1"/>
</dbReference>
<dbReference type="Gene3D" id="3.40.640.10">
    <property type="entry name" value="Type I PLP-dependent aspartate aminotransferase-like (Major domain)"/>
    <property type="match status" value="1"/>
</dbReference>
<sequence length="460" mass="50664">MTALLNSLEARDTAFVLHPYTNASQHLKDGPMVIAKGDGVYVIDNDGNRYIEALGGLFCASLGFSEARLVEAAYRQMKELPFYHSFGGKSHETAIELAERLIKLSPVPMSKVFFANSGSEANDTAMKLVWYYHNAIGKPEKKKIISRHRAYHGVTIASASLTGLANNHRDFDLPIDRILHTDCPEFYRYGHEGETEEEFASRCAASLEQLILEEGPETIGGFFAEPLMASGGCIVPPATYYEKIQAILTRYDILLVADEVICGFGRLGTMFGSESFGMRPDIITMAKQLSAAYQPISAIMINSRVHEAVVAESQKIGTFGHGFTYSGHPVATAVALETLKIYEERDILGHVNSVIPLFQRRLHGLQDHPLVGNVRGRGMIGTLELVRDKATKEAFKPSDGVAIHAGKRAQAHGVITRALGDNFSFCPPLIMTEAEINDMFDRSTKALDETYDWAKTSNLI</sequence>
<keyword evidence="4 5" id="KW-0663">Pyridoxal phosphate</keyword>